<feature type="region of interest" description="Disordered" evidence="1">
    <location>
        <begin position="377"/>
        <end position="416"/>
    </location>
</feature>
<feature type="compositionally biased region" description="Basic residues" evidence="1">
    <location>
        <begin position="1"/>
        <end position="10"/>
    </location>
</feature>
<feature type="compositionally biased region" description="Polar residues" evidence="1">
    <location>
        <begin position="155"/>
        <end position="171"/>
    </location>
</feature>
<protein>
    <submittedName>
        <fullName evidence="2">Uncharacterized protein</fullName>
    </submittedName>
</protein>
<feature type="compositionally biased region" description="Polar residues" evidence="1">
    <location>
        <begin position="493"/>
        <end position="503"/>
    </location>
</feature>
<dbReference type="AlphaFoldDB" id="A0AAD7H3W7"/>
<dbReference type="EMBL" id="JARKIE010000001">
    <property type="protein sequence ID" value="KAJ7710828.1"/>
    <property type="molecule type" value="Genomic_DNA"/>
</dbReference>
<feature type="compositionally biased region" description="Acidic residues" evidence="1">
    <location>
        <begin position="24"/>
        <end position="40"/>
    </location>
</feature>
<evidence type="ECO:0000313" key="3">
    <source>
        <dbReference type="Proteomes" id="UP001221757"/>
    </source>
</evidence>
<comment type="caution">
    <text evidence="2">The sequence shown here is derived from an EMBL/GenBank/DDBJ whole genome shotgun (WGS) entry which is preliminary data.</text>
</comment>
<evidence type="ECO:0000256" key="1">
    <source>
        <dbReference type="SAM" id="MobiDB-lite"/>
    </source>
</evidence>
<sequence length="879" mass="94096">MGSRRSKKMKYTASPEPSQFVDNMADESDGQSDIPPEEGSEGLRDFIVDDDAPLSEGGDRMPDSDQEMQDVDAEGHLPLDEDAVAVATHNSEGQGQDDLPVDLIAARPSKQRKKRRLRANVNDSDSQDLTRLDRDDSMFSRSSGVKPSLLPTPLKTRSTTASSKPLSGSTDDSSEIEIVPTSPKKRRIQTSDSDFPETVTLPGAKAPQSIKVELGVLSTPSTPARPPPTTPRKNTAPSSRPPSTYVAINYAGLPLQSVAVLQSNWQKPKVCRSLSTSNVKNVASPATPKKKASPVKNTRVQPAGSPVHASSRAGPSTFSTSLITPSIPSADSAGPGSASLYLATYMQAQGPILAKTVLDHVMPVLASTIQNAMAPNPTSAVAQAPSPSPLTIAPSSSRQPPVGTTPIPSPSAAPSSALLESAIQRSPTGPLKSAEAVPHSTRVPVFGIGSPFTSLSKDAGIDPSAATALANVARVGDNSASALPAENSSVIQPASLGAPSQSDVPAATVPSATAPPPPSRMSFLADMFTADAVVDTVVDFNASAVPAPDPTFLEDLESYKTKYDSSVPCQVYDESIQDPILIPIYKDLPPLPKRDMLPSYTREDLEQYEEELGRVSFSGWQKAIKFITPFTIESAMIFTQFEEFINPSRVSPTVITVKPTKTGGLSLRLHVGTKVAICVSVGMCTESCLVDAVQTRSTPPMYHKYLALMYHNYDWQRWAAFVCLCFKEPFMFAPMQELALQIGTVLSHAEGSSNAAPLRKSNIHRGMLSPVKSTKHAAMASPAKQTNDYNLKYALRYNDTIPVYDATNKNFDFERQLPMLDSSLPRWAGEIPVGSFVVTGCTLSTYKGKAKGYGDVKQEHVGSNLLWAIVCGVPRDYRT</sequence>
<evidence type="ECO:0000313" key="2">
    <source>
        <dbReference type="EMBL" id="KAJ7710828.1"/>
    </source>
</evidence>
<feature type="compositionally biased region" description="Basic and acidic residues" evidence="1">
    <location>
        <begin position="128"/>
        <end position="138"/>
    </location>
</feature>
<keyword evidence="3" id="KW-1185">Reference proteome</keyword>
<gene>
    <name evidence="2" type="ORF">B0H17DRAFT_1224009</name>
</gene>
<organism evidence="2 3">
    <name type="scientific">Mycena rosella</name>
    <name type="common">Pink bonnet</name>
    <name type="synonym">Agaricus rosellus</name>
    <dbReference type="NCBI Taxonomy" id="1033263"/>
    <lineage>
        <taxon>Eukaryota</taxon>
        <taxon>Fungi</taxon>
        <taxon>Dikarya</taxon>
        <taxon>Basidiomycota</taxon>
        <taxon>Agaricomycotina</taxon>
        <taxon>Agaricomycetes</taxon>
        <taxon>Agaricomycetidae</taxon>
        <taxon>Agaricales</taxon>
        <taxon>Marasmiineae</taxon>
        <taxon>Mycenaceae</taxon>
        <taxon>Mycena</taxon>
    </lineage>
</organism>
<feature type="region of interest" description="Disordered" evidence="1">
    <location>
        <begin position="1"/>
        <end position="202"/>
    </location>
</feature>
<reference evidence="2" key="1">
    <citation type="submission" date="2023-03" db="EMBL/GenBank/DDBJ databases">
        <title>Massive genome expansion in bonnet fungi (Mycena s.s.) driven by repeated elements and novel gene families across ecological guilds.</title>
        <authorList>
            <consortium name="Lawrence Berkeley National Laboratory"/>
            <person name="Harder C.B."/>
            <person name="Miyauchi S."/>
            <person name="Viragh M."/>
            <person name="Kuo A."/>
            <person name="Thoen E."/>
            <person name="Andreopoulos B."/>
            <person name="Lu D."/>
            <person name="Skrede I."/>
            <person name="Drula E."/>
            <person name="Henrissat B."/>
            <person name="Morin E."/>
            <person name="Kohler A."/>
            <person name="Barry K."/>
            <person name="LaButti K."/>
            <person name="Morin E."/>
            <person name="Salamov A."/>
            <person name="Lipzen A."/>
            <person name="Mereny Z."/>
            <person name="Hegedus B."/>
            <person name="Baldrian P."/>
            <person name="Stursova M."/>
            <person name="Weitz H."/>
            <person name="Taylor A."/>
            <person name="Grigoriev I.V."/>
            <person name="Nagy L.G."/>
            <person name="Martin F."/>
            <person name="Kauserud H."/>
        </authorList>
    </citation>
    <scope>NUCLEOTIDE SEQUENCE</scope>
    <source>
        <strain evidence="2">CBHHK067</strain>
    </source>
</reference>
<feature type="compositionally biased region" description="Basic residues" evidence="1">
    <location>
        <begin position="109"/>
        <end position="118"/>
    </location>
</feature>
<feature type="region of interest" description="Disordered" evidence="1">
    <location>
        <begin position="281"/>
        <end position="319"/>
    </location>
</feature>
<proteinExistence type="predicted"/>
<feature type="region of interest" description="Disordered" evidence="1">
    <location>
        <begin position="493"/>
        <end position="516"/>
    </location>
</feature>
<feature type="region of interest" description="Disordered" evidence="1">
    <location>
        <begin position="216"/>
        <end position="242"/>
    </location>
</feature>
<dbReference type="Proteomes" id="UP001221757">
    <property type="component" value="Unassembled WGS sequence"/>
</dbReference>
<name>A0AAD7H3W7_MYCRO</name>
<accession>A0AAD7H3W7</accession>